<dbReference type="EMBL" id="CM026423">
    <property type="protein sequence ID" value="KAG0584819.1"/>
    <property type="molecule type" value="Genomic_DNA"/>
</dbReference>
<organism evidence="2 3">
    <name type="scientific">Ceratodon purpureus</name>
    <name type="common">Fire moss</name>
    <name type="synonym">Dicranum purpureum</name>
    <dbReference type="NCBI Taxonomy" id="3225"/>
    <lineage>
        <taxon>Eukaryota</taxon>
        <taxon>Viridiplantae</taxon>
        <taxon>Streptophyta</taxon>
        <taxon>Embryophyta</taxon>
        <taxon>Bryophyta</taxon>
        <taxon>Bryophytina</taxon>
        <taxon>Bryopsida</taxon>
        <taxon>Dicranidae</taxon>
        <taxon>Pseudoditrichales</taxon>
        <taxon>Ditrichaceae</taxon>
        <taxon>Ceratodon</taxon>
    </lineage>
</organism>
<evidence type="ECO:0000256" key="1">
    <source>
        <dbReference type="SAM" id="MobiDB-lite"/>
    </source>
</evidence>
<evidence type="ECO:0000313" key="2">
    <source>
        <dbReference type="EMBL" id="KAG0584819.1"/>
    </source>
</evidence>
<proteinExistence type="predicted"/>
<protein>
    <submittedName>
        <fullName evidence="2">Uncharacterized protein</fullName>
    </submittedName>
</protein>
<feature type="compositionally biased region" description="Low complexity" evidence="1">
    <location>
        <begin position="62"/>
        <end position="76"/>
    </location>
</feature>
<dbReference type="Proteomes" id="UP000822688">
    <property type="component" value="Chromosome 3"/>
</dbReference>
<gene>
    <name evidence="2" type="ORF">KC19_3G236900</name>
</gene>
<keyword evidence="3" id="KW-1185">Reference proteome</keyword>
<name>A0A8T0IPA6_CERPU</name>
<evidence type="ECO:0000313" key="3">
    <source>
        <dbReference type="Proteomes" id="UP000822688"/>
    </source>
</evidence>
<reference evidence="2" key="1">
    <citation type="submission" date="2020-06" db="EMBL/GenBank/DDBJ databases">
        <title>WGS assembly of Ceratodon purpureus strain R40.</title>
        <authorList>
            <person name="Carey S.B."/>
            <person name="Jenkins J."/>
            <person name="Shu S."/>
            <person name="Lovell J.T."/>
            <person name="Sreedasyam A."/>
            <person name="Maumus F."/>
            <person name="Tiley G.P."/>
            <person name="Fernandez-Pozo N."/>
            <person name="Barry K."/>
            <person name="Chen C."/>
            <person name="Wang M."/>
            <person name="Lipzen A."/>
            <person name="Daum C."/>
            <person name="Saski C.A."/>
            <person name="Payton A.C."/>
            <person name="Mcbreen J.C."/>
            <person name="Conrad R.E."/>
            <person name="Kollar L.M."/>
            <person name="Olsson S."/>
            <person name="Huttunen S."/>
            <person name="Landis J.B."/>
            <person name="Wickett N.J."/>
            <person name="Johnson M.G."/>
            <person name="Rensing S.A."/>
            <person name="Grimwood J."/>
            <person name="Schmutz J."/>
            <person name="Mcdaniel S.F."/>
        </authorList>
    </citation>
    <scope>NUCLEOTIDE SEQUENCE</scope>
    <source>
        <strain evidence="2">R40</strain>
    </source>
</reference>
<accession>A0A8T0IPA6</accession>
<comment type="caution">
    <text evidence="2">The sequence shown here is derived from an EMBL/GenBank/DDBJ whole genome shotgun (WGS) entry which is preliminary data.</text>
</comment>
<dbReference type="AlphaFoldDB" id="A0A8T0IPA6"/>
<feature type="compositionally biased region" description="Polar residues" evidence="1">
    <location>
        <begin position="89"/>
        <end position="108"/>
    </location>
</feature>
<sequence length="126" mass="13810">MNSSLKRAKKIPASYAHHIQQQKIVKNGKSNVLTKLQQPIPMQNLANRLTGSASVAFTHIHTPATPTTPASSTISHGVQHTTPIPVPQSLRTKPSRTFSATIATQIQPPQKRKHPQQTNLHQNLPP</sequence>
<feature type="compositionally biased region" description="Polar residues" evidence="1">
    <location>
        <begin position="116"/>
        <end position="126"/>
    </location>
</feature>
<feature type="region of interest" description="Disordered" evidence="1">
    <location>
        <begin position="62"/>
        <end position="126"/>
    </location>
</feature>